<keyword evidence="2" id="KW-1185">Reference proteome</keyword>
<name>A0ABT8WWP9_9FLAO</name>
<organism evidence="1 2">
    <name type="scientific">Flavivirga amylovorans</name>
    <dbReference type="NCBI Taxonomy" id="870486"/>
    <lineage>
        <taxon>Bacteria</taxon>
        <taxon>Pseudomonadati</taxon>
        <taxon>Bacteroidota</taxon>
        <taxon>Flavobacteriia</taxon>
        <taxon>Flavobacteriales</taxon>
        <taxon>Flavobacteriaceae</taxon>
        <taxon>Flavivirga</taxon>
    </lineage>
</organism>
<proteinExistence type="predicted"/>
<dbReference type="Proteomes" id="UP001176891">
    <property type="component" value="Unassembled WGS sequence"/>
</dbReference>
<gene>
    <name evidence="1" type="ORF">Q4Q39_01350</name>
</gene>
<comment type="caution">
    <text evidence="1">The sequence shown here is derived from an EMBL/GenBank/DDBJ whole genome shotgun (WGS) entry which is preliminary data.</text>
</comment>
<accession>A0ABT8WWP9</accession>
<dbReference type="EMBL" id="JAUOEM010000001">
    <property type="protein sequence ID" value="MDO5986037.1"/>
    <property type="molecule type" value="Genomic_DNA"/>
</dbReference>
<sequence length="180" mass="21868">MIKNKIDLEYAFSKLKGKIITSVWYKGKFNIRSDYQTNEEGLFLECSDGDVFHIYPADELNLKFIYGVYIKKMNYWEREKKYIKHLKNVTVEWKGYIGKEIQAIWLNWERIINHRFSRGHPKSRTDYPYGLELHFDNREHVYLKAMKIVDEETKPYLGYPEITVFFDSEIRDRYINLQEE</sequence>
<evidence type="ECO:0000313" key="2">
    <source>
        <dbReference type="Proteomes" id="UP001176891"/>
    </source>
</evidence>
<reference evidence="1" key="1">
    <citation type="submission" date="2023-07" db="EMBL/GenBank/DDBJ databases">
        <title>Two novel species in the genus Flavivirga.</title>
        <authorList>
            <person name="Kwon K."/>
        </authorList>
    </citation>
    <scope>NUCLEOTIDE SEQUENCE</scope>
    <source>
        <strain evidence="1">KACC 14157</strain>
    </source>
</reference>
<evidence type="ECO:0000313" key="1">
    <source>
        <dbReference type="EMBL" id="MDO5986037.1"/>
    </source>
</evidence>
<protein>
    <submittedName>
        <fullName evidence="1">Uncharacterized protein</fullName>
    </submittedName>
</protein>
<dbReference type="RefSeq" id="WP_303280564.1">
    <property type="nucleotide sequence ID" value="NZ_BAABCZ010000016.1"/>
</dbReference>